<dbReference type="Pfam" id="PF02151">
    <property type="entry name" value="UVR"/>
    <property type="match status" value="1"/>
</dbReference>
<dbReference type="SUPFAM" id="SSF82771">
    <property type="entry name" value="GIY-YIG endonuclease"/>
    <property type="match status" value="1"/>
</dbReference>
<dbReference type="PANTHER" id="PTHR30562:SF1">
    <property type="entry name" value="UVRABC SYSTEM PROTEIN C"/>
    <property type="match status" value="1"/>
</dbReference>
<evidence type="ECO:0000256" key="5">
    <source>
        <dbReference type="ARBA" id="ARBA00023204"/>
    </source>
</evidence>
<keyword evidence="5" id="KW-0234">DNA repair</keyword>
<dbReference type="InterPro" id="IPR036876">
    <property type="entry name" value="UVR_dom_sf"/>
</dbReference>
<protein>
    <recommendedName>
        <fullName evidence="9">GIY-YIG domain-containing protein</fullName>
    </recommendedName>
</protein>
<keyword evidence="3" id="KW-0228">DNA excision</keyword>
<dbReference type="InterPro" id="IPR050066">
    <property type="entry name" value="UvrABC_protein_C"/>
</dbReference>
<dbReference type="PROSITE" id="PS50151">
    <property type="entry name" value="UVR"/>
    <property type="match status" value="1"/>
</dbReference>
<dbReference type="PROSITE" id="PS50164">
    <property type="entry name" value="GIY_YIG"/>
    <property type="match status" value="1"/>
</dbReference>
<reference evidence="8" key="1">
    <citation type="submission" date="2018-05" db="EMBL/GenBank/DDBJ databases">
        <authorList>
            <person name="Lanie J.A."/>
            <person name="Ng W.-L."/>
            <person name="Kazmierczak K.M."/>
            <person name="Andrzejewski T.M."/>
            <person name="Davidsen T.M."/>
            <person name="Wayne K.J."/>
            <person name="Tettelin H."/>
            <person name="Glass J.I."/>
            <person name="Rusch D."/>
            <person name="Podicherti R."/>
            <person name="Tsui H.-C.T."/>
            <person name="Winkler M.E."/>
        </authorList>
    </citation>
    <scope>NUCLEOTIDE SEQUENCE</scope>
</reference>
<gene>
    <name evidence="8" type="ORF">METZ01_LOCUS58839</name>
</gene>
<evidence type="ECO:0000256" key="3">
    <source>
        <dbReference type="ARBA" id="ARBA00022769"/>
    </source>
</evidence>
<evidence type="ECO:0008006" key="9">
    <source>
        <dbReference type="Google" id="ProtNLM"/>
    </source>
</evidence>
<dbReference type="EMBL" id="UINC01003398">
    <property type="protein sequence ID" value="SVA05985.1"/>
    <property type="molecule type" value="Genomic_DNA"/>
</dbReference>
<feature type="non-terminal residue" evidence="8">
    <location>
        <position position="270"/>
    </location>
</feature>
<proteinExistence type="predicted"/>
<dbReference type="SUPFAM" id="SSF46600">
    <property type="entry name" value="C-terminal UvrC-binding domain of UvrB"/>
    <property type="match status" value="1"/>
</dbReference>
<dbReference type="NCBIfam" id="TIGR00194">
    <property type="entry name" value="uvrC"/>
    <property type="match status" value="1"/>
</dbReference>
<dbReference type="Pfam" id="PF01541">
    <property type="entry name" value="GIY-YIG"/>
    <property type="match status" value="1"/>
</dbReference>
<dbReference type="GO" id="GO:0009381">
    <property type="term" value="F:excinuclease ABC activity"/>
    <property type="evidence" value="ECO:0007669"/>
    <property type="project" value="InterPro"/>
</dbReference>
<organism evidence="8">
    <name type="scientific">marine metagenome</name>
    <dbReference type="NCBI Taxonomy" id="408172"/>
    <lineage>
        <taxon>unclassified sequences</taxon>
        <taxon>metagenomes</taxon>
        <taxon>ecological metagenomes</taxon>
    </lineage>
</organism>
<dbReference type="GO" id="GO:0009380">
    <property type="term" value="C:excinuclease repair complex"/>
    <property type="evidence" value="ECO:0007669"/>
    <property type="project" value="InterPro"/>
</dbReference>
<dbReference type="SMART" id="SM00465">
    <property type="entry name" value="GIYc"/>
    <property type="match status" value="1"/>
</dbReference>
<evidence type="ECO:0000259" key="7">
    <source>
        <dbReference type="PROSITE" id="PS50164"/>
    </source>
</evidence>
<dbReference type="Gene3D" id="4.10.860.10">
    <property type="entry name" value="UVR domain"/>
    <property type="match status" value="1"/>
</dbReference>
<sequence>MGLDRFTERLAHVPTGPGVYLMRDKNNLILYVGKARNLRNRLRSYFVPIHHEDLKTRVLVSEIEDFEFIVTESEQEALILECNLIKEYQPPFNSRLKDDKSYPFIKIDNSEDFPQVYITRNVQKDNAQYFGPYASAGSVRKTLSLLKKLFPYRSCTKNITGTDDRACLDFHINRCIGPCIGAADKNQYKDIIDQVVLFLEGSTNQIVSSLKDKMDQSAENLEFEKAAVIRDQLKSIEKVHEGQKVLTLRPENLDVIACSQWSDDAWIEIF</sequence>
<dbReference type="InterPro" id="IPR000305">
    <property type="entry name" value="GIY-YIG_endonuc"/>
</dbReference>
<evidence type="ECO:0000256" key="1">
    <source>
        <dbReference type="ARBA" id="ARBA00022490"/>
    </source>
</evidence>
<dbReference type="FunFam" id="3.40.1440.10:FF:000001">
    <property type="entry name" value="UvrABC system protein C"/>
    <property type="match status" value="1"/>
</dbReference>
<name>A0A381SPK8_9ZZZZ</name>
<evidence type="ECO:0000256" key="2">
    <source>
        <dbReference type="ARBA" id="ARBA00022763"/>
    </source>
</evidence>
<dbReference type="CDD" id="cd10434">
    <property type="entry name" value="GIY-YIG_UvrC_Cho"/>
    <property type="match status" value="1"/>
</dbReference>
<dbReference type="AlphaFoldDB" id="A0A381SPK8"/>
<dbReference type="InterPro" id="IPR035901">
    <property type="entry name" value="GIY-YIG_endonuc_sf"/>
</dbReference>
<dbReference type="InterPro" id="IPR047296">
    <property type="entry name" value="GIY-YIG_UvrC_Cho"/>
</dbReference>
<feature type="domain" description="UVR" evidence="6">
    <location>
        <begin position="204"/>
        <end position="239"/>
    </location>
</feature>
<dbReference type="InterPro" id="IPR004791">
    <property type="entry name" value="UvrC"/>
</dbReference>
<keyword evidence="2" id="KW-0227">DNA damage</keyword>
<dbReference type="PANTHER" id="PTHR30562">
    <property type="entry name" value="UVRC/OXIDOREDUCTASE"/>
    <property type="match status" value="1"/>
</dbReference>
<accession>A0A381SPK8</accession>
<dbReference type="GO" id="GO:0006289">
    <property type="term" value="P:nucleotide-excision repair"/>
    <property type="evidence" value="ECO:0007669"/>
    <property type="project" value="InterPro"/>
</dbReference>
<feature type="domain" description="GIY-YIG" evidence="7">
    <location>
        <begin position="15"/>
        <end position="94"/>
    </location>
</feature>
<evidence type="ECO:0000256" key="4">
    <source>
        <dbReference type="ARBA" id="ARBA00022881"/>
    </source>
</evidence>
<evidence type="ECO:0000313" key="8">
    <source>
        <dbReference type="EMBL" id="SVA05985.1"/>
    </source>
</evidence>
<dbReference type="InterPro" id="IPR001943">
    <property type="entry name" value="UVR_dom"/>
</dbReference>
<evidence type="ECO:0000259" key="6">
    <source>
        <dbReference type="PROSITE" id="PS50151"/>
    </source>
</evidence>
<dbReference type="Gene3D" id="3.40.1440.10">
    <property type="entry name" value="GIY-YIG endonuclease"/>
    <property type="match status" value="1"/>
</dbReference>
<keyword evidence="4" id="KW-0267">Excision nuclease</keyword>
<keyword evidence="1" id="KW-0963">Cytoplasm</keyword>